<keyword evidence="2" id="KW-0732">Signal</keyword>
<accession>A0A7S3LBL7</accession>
<evidence type="ECO:0000256" key="1">
    <source>
        <dbReference type="SAM" id="MobiDB-lite"/>
    </source>
</evidence>
<dbReference type="EMBL" id="HBIM01018310">
    <property type="protein sequence ID" value="CAE0417089.1"/>
    <property type="molecule type" value="Transcribed_RNA"/>
</dbReference>
<evidence type="ECO:0000259" key="3">
    <source>
        <dbReference type="Pfam" id="PF05697"/>
    </source>
</evidence>
<sequence length="242" mass="27080">MTRLNNSLTLLFLSSIILPIRAFSSAPKSVGVRHLDKTCHHILRALNADGTWNGEVASNTSDGRIQGCMIQPAKQDSLTEWEVTIDGVQADLGRFSDAVYKKVMQDAKQQRFQGFRPGTIPPHLEPTYRTFAMDECARETVLEALQQNNIKPFENCRSEMYLKDFQIPPPKSKKGKKKKGNTEVEEEPEPEPTWRSFETMKEAINAGWRPGQSFSFVAVDVKGQKVKAPSETDGAKPLGLTN</sequence>
<dbReference type="GO" id="GO:0015031">
    <property type="term" value="P:protein transport"/>
    <property type="evidence" value="ECO:0007669"/>
    <property type="project" value="InterPro"/>
</dbReference>
<feature type="chain" id="PRO_5031245058" description="Trigger factor ribosome-binding bacterial domain-containing protein" evidence="2">
    <location>
        <begin position="23"/>
        <end position="242"/>
    </location>
</feature>
<dbReference type="InterPro" id="IPR036611">
    <property type="entry name" value="Trigger_fac_ribosome-bd_sf"/>
</dbReference>
<name>A0A7S3LBL7_9STRA</name>
<feature type="region of interest" description="Disordered" evidence="1">
    <location>
        <begin position="164"/>
        <end position="194"/>
    </location>
</feature>
<dbReference type="Pfam" id="PF05697">
    <property type="entry name" value="Trigger_N"/>
    <property type="match status" value="1"/>
</dbReference>
<reference evidence="4" key="1">
    <citation type="submission" date="2021-01" db="EMBL/GenBank/DDBJ databases">
        <authorList>
            <person name="Corre E."/>
            <person name="Pelletier E."/>
            <person name="Niang G."/>
            <person name="Scheremetjew M."/>
            <person name="Finn R."/>
            <person name="Kale V."/>
            <person name="Holt S."/>
            <person name="Cochrane G."/>
            <person name="Meng A."/>
            <person name="Brown T."/>
            <person name="Cohen L."/>
        </authorList>
    </citation>
    <scope>NUCLEOTIDE SEQUENCE</scope>
    <source>
        <strain evidence="4">CCMP127</strain>
    </source>
</reference>
<organism evidence="4">
    <name type="scientific">Amphora coffeiformis</name>
    <dbReference type="NCBI Taxonomy" id="265554"/>
    <lineage>
        <taxon>Eukaryota</taxon>
        <taxon>Sar</taxon>
        <taxon>Stramenopiles</taxon>
        <taxon>Ochrophyta</taxon>
        <taxon>Bacillariophyta</taxon>
        <taxon>Bacillariophyceae</taxon>
        <taxon>Bacillariophycidae</taxon>
        <taxon>Thalassiophysales</taxon>
        <taxon>Catenulaceae</taxon>
        <taxon>Amphora</taxon>
    </lineage>
</organism>
<evidence type="ECO:0000256" key="2">
    <source>
        <dbReference type="SAM" id="SignalP"/>
    </source>
</evidence>
<feature type="signal peptide" evidence="2">
    <location>
        <begin position="1"/>
        <end position="22"/>
    </location>
</feature>
<proteinExistence type="predicted"/>
<dbReference type="SUPFAM" id="SSF102735">
    <property type="entry name" value="Trigger factor ribosome-binding domain"/>
    <property type="match status" value="1"/>
</dbReference>
<dbReference type="AlphaFoldDB" id="A0A7S3LBL7"/>
<evidence type="ECO:0000313" key="4">
    <source>
        <dbReference type="EMBL" id="CAE0417089.1"/>
    </source>
</evidence>
<dbReference type="InterPro" id="IPR008881">
    <property type="entry name" value="Trigger_fac_ribosome-bd_bac"/>
</dbReference>
<protein>
    <recommendedName>
        <fullName evidence="3">Trigger factor ribosome-binding bacterial domain-containing protein</fullName>
    </recommendedName>
</protein>
<dbReference type="GO" id="GO:0006457">
    <property type="term" value="P:protein folding"/>
    <property type="evidence" value="ECO:0007669"/>
    <property type="project" value="InterPro"/>
</dbReference>
<gene>
    <name evidence="4" type="ORF">ACOF00016_LOCUS14051</name>
</gene>
<dbReference type="Gene3D" id="3.30.70.1050">
    <property type="entry name" value="Trigger factor ribosome-binding domain"/>
    <property type="match status" value="1"/>
</dbReference>
<feature type="domain" description="Trigger factor ribosome-binding bacterial" evidence="3">
    <location>
        <begin position="94"/>
        <end position="201"/>
    </location>
</feature>